<protein>
    <submittedName>
        <fullName evidence="2">Uncharacterized protein</fullName>
    </submittedName>
</protein>
<name>A0ABP9PF80_9ACTN</name>
<feature type="region of interest" description="Disordered" evidence="1">
    <location>
        <begin position="41"/>
        <end position="111"/>
    </location>
</feature>
<dbReference type="RefSeq" id="WP_345455917.1">
    <property type="nucleotide sequence ID" value="NZ_BAABKG010000002.1"/>
</dbReference>
<gene>
    <name evidence="2" type="ORF">GCM10023340_13010</name>
</gene>
<evidence type="ECO:0000313" key="3">
    <source>
        <dbReference type="Proteomes" id="UP001500221"/>
    </source>
</evidence>
<comment type="caution">
    <text evidence="2">The sequence shown here is derived from an EMBL/GenBank/DDBJ whole genome shotgun (WGS) entry which is preliminary data.</text>
</comment>
<feature type="region of interest" description="Disordered" evidence="1">
    <location>
        <begin position="233"/>
        <end position="260"/>
    </location>
</feature>
<feature type="compositionally biased region" description="Pro residues" evidence="1">
    <location>
        <begin position="81"/>
        <end position="102"/>
    </location>
</feature>
<dbReference type="EMBL" id="BAABKG010000002">
    <property type="protein sequence ID" value="GAA5144781.1"/>
    <property type="molecule type" value="Genomic_DNA"/>
</dbReference>
<proteinExistence type="predicted"/>
<dbReference type="Proteomes" id="UP001500221">
    <property type="component" value="Unassembled WGS sequence"/>
</dbReference>
<evidence type="ECO:0000313" key="2">
    <source>
        <dbReference type="EMBL" id="GAA5144781.1"/>
    </source>
</evidence>
<evidence type="ECO:0000256" key="1">
    <source>
        <dbReference type="SAM" id="MobiDB-lite"/>
    </source>
</evidence>
<sequence length="260" mass="26995">MSNRRPPLPSGVYWRRRLFVLGTVAALVLLAVNLVRGGGDDAPADDAARLAGESATAPSATPSTAPTDAGRPGRGGQRPGPRAPRPTPTPTPTPEPEPPAEPSGPCEPRDVVVTPSAPVAVAGGPVTFRLLVGTLETPACYWTLERSSLALAISDAGQEVWSSSVCGKQLPSVDVVARRDQPATVDVVWDGRASLPDCRRGAPAVGPGDYSVRTAALGGEPSDPVTFTLIDPAVVPEEPEPEPDPEDDGAHAQSFWSLRD</sequence>
<feature type="compositionally biased region" description="Low complexity" evidence="1">
    <location>
        <begin position="49"/>
        <end position="70"/>
    </location>
</feature>
<organism evidence="2 3">
    <name type="scientific">Nocardioides marinquilinus</name>
    <dbReference type="NCBI Taxonomy" id="1210400"/>
    <lineage>
        <taxon>Bacteria</taxon>
        <taxon>Bacillati</taxon>
        <taxon>Actinomycetota</taxon>
        <taxon>Actinomycetes</taxon>
        <taxon>Propionibacteriales</taxon>
        <taxon>Nocardioidaceae</taxon>
        <taxon>Nocardioides</taxon>
    </lineage>
</organism>
<accession>A0ABP9PF80</accession>
<feature type="compositionally biased region" description="Acidic residues" evidence="1">
    <location>
        <begin position="237"/>
        <end position="247"/>
    </location>
</feature>
<reference evidence="3" key="1">
    <citation type="journal article" date="2019" name="Int. J. Syst. Evol. Microbiol.">
        <title>The Global Catalogue of Microorganisms (GCM) 10K type strain sequencing project: providing services to taxonomists for standard genome sequencing and annotation.</title>
        <authorList>
            <consortium name="The Broad Institute Genomics Platform"/>
            <consortium name="The Broad Institute Genome Sequencing Center for Infectious Disease"/>
            <person name="Wu L."/>
            <person name="Ma J."/>
        </authorList>
    </citation>
    <scope>NUCLEOTIDE SEQUENCE [LARGE SCALE GENOMIC DNA]</scope>
    <source>
        <strain evidence="3">JCM 18459</strain>
    </source>
</reference>
<keyword evidence="3" id="KW-1185">Reference proteome</keyword>